<evidence type="ECO:0000256" key="1">
    <source>
        <dbReference type="ARBA" id="ARBA00023002"/>
    </source>
</evidence>
<dbReference type="PANTHER" id="PTHR47534">
    <property type="entry name" value="YALI0E05731P"/>
    <property type="match status" value="1"/>
</dbReference>
<dbReference type="STRING" id="196109.A0A136IYU3"/>
<organism evidence="2 3">
    <name type="scientific">Microdochium bolleyi</name>
    <dbReference type="NCBI Taxonomy" id="196109"/>
    <lineage>
        <taxon>Eukaryota</taxon>
        <taxon>Fungi</taxon>
        <taxon>Dikarya</taxon>
        <taxon>Ascomycota</taxon>
        <taxon>Pezizomycotina</taxon>
        <taxon>Sordariomycetes</taxon>
        <taxon>Xylariomycetidae</taxon>
        <taxon>Xylariales</taxon>
        <taxon>Microdochiaceae</taxon>
        <taxon>Microdochium</taxon>
    </lineage>
</organism>
<name>A0A136IYU3_9PEZI</name>
<dbReference type="SUPFAM" id="SSF51735">
    <property type="entry name" value="NAD(P)-binding Rossmann-fold domains"/>
    <property type="match status" value="1"/>
</dbReference>
<gene>
    <name evidence="2" type="ORF">Micbo1qcDRAFT_164579</name>
</gene>
<dbReference type="InParanoid" id="A0A136IYU3"/>
<evidence type="ECO:0000313" key="3">
    <source>
        <dbReference type="Proteomes" id="UP000070501"/>
    </source>
</evidence>
<reference evidence="3" key="1">
    <citation type="submission" date="2016-02" db="EMBL/GenBank/DDBJ databases">
        <title>Draft genome sequence of Microdochium bolleyi, a fungal endophyte of beachgrass.</title>
        <authorList>
            <consortium name="DOE Joint Genome Institute"/>
            <person name="David A.S."/>
            <person name="May G."/>
            <person name="Haridas S."/>
            <person name="Lim J."/>
            <person name="Wang M."/>
            <person name="Labutti K."/>
            <person name="Lipzen A."/>
            <person name="Barry K."/>
            <person name="Grigoriev I.V."/>
        </authorList>
    </citation>
    <scope>NUCLEOTIDE SEQUENCE [LARGE SCALE GENOMIC DNA]</scope>
    <source>
        <strain evidence="3">J235TASD1</strain>
    </source>
</reference>
<dbReference type="InterPro" id="IPR052228">
    <property type="entry name" value="Sec_Metab_Biosynth_Oxidored"/>
</dbReference>
<dbReference type="InterPro" id="IPR036291">
    <property type="entry name" value="NAD(P)-bd_dom_sf"/>
</dbReference>
<dbReference type="OrthoDB" id="542013at2759"/>
<dbReference type="PANTHER" id="PTHR47534:SF3">
    <property type="entry name" value="ALCOHOL DEHYDROGENASE-LIKE C-TERMINAL DOMAIN-CONTAINING PROTEIN"/>
    <property type="match status" value="1"/>
</dbReference>
<evidence type="ECO:0000313" key="2">
    <source>
        <dbReference type="EMBL" id="KXJ90081.1"/>
    </source>
</evidence>
<keyword evidence="1" id="KW-0560">Oxidoreductase</keyword>
<proteinExistence type="predicted"/>
<dbReference type="Gene3D" id="3.40.50.720">
    <property type="entry name" value="NAD(P)-binding Rossmann-like Domain"/>
    <property type="match status" value="1"/>
</dbReference>
<dbReference type="EMBL" id="KQ964253">
    <property type="protein sequence ID" value="KXJ90081.1"/>
    <property type="molecule type" value="Genomic_DNA"/>
</dbReference>
<protein>
    <submittedName>
        <fullName evidence="2">Uncharacterized protein</fullName>
    </submittedName>
</protein>
<dbReference type="Proteomes" id="UP000070501">
    <property type="component" value="Unassembled WGS sequence"/>
</dbReference>
<dbReference type="AlphaFoldDB" id="A0A136IYU3"/>
<accession>A0A136IYU3</accession>
<dbReference type="GO" id="GO:0016491">
    <property type="term" value="F:oxidoreductase activity"/>
    <property type="evidence" value="ECO:0007669"/>
    <property type="project" value="UniProtKB-KW"/>
</dbReference>
<sequence length="293" mass="31723">MASAVTRALVVGGTSGVGYGIACRVASESTSGTVIISGRNKPASIPHPNIEFRALDASSMRSIKEYADAFKAASAAAADADGQKIDLLVLTQGIMTTAGRAETPQEGIDRKMALHYYGRHALIRELEPVLKDDAKVLVVLDSLRGDVNKLNWDDLDLKQPGNFTVRTAADHCITMNDGMVQHWAAQQGAKRRHFVHAYPGLVQTNLGHQMPWYLRYPMAGIMKVGGTSLETCGENLVRGLYEVAAAEKQGRFWSCMDSKGGLVQGKQVWTEEQRDKLAAHTWGVVDAAMAVGK</sequence>
<keyword evidence="3" id="KW-1185">Reference proteome</keyword>